<name>A0A2K1JWC4_PHYPA</name>
<dbReference type="PANTHER" id="PTHR11439:SF463">
    <property type="entry name" value="REVERSE TRANSCRIPTASE TY1_COPIA-TYPE DOMAIN-CONTAINING PROTEIN"/>
    <property type="match status" value="1"/>
</dbReference>
<dbReference type="EMBL" id="ABEU02000011">
    <property type="protein sequence ID" value="PNR45835.1"/>
    <property type="molecule type" value="Genomic_DNA"/>
</dbReference>
<organism evidence="2">
    <name type="scientific">Physcomitrium patens</name>
    <name type="common">Spreading-leaved earth moss</name>
    <name type="synonym">Physcomitrella patens</name>
    <dbReference type="NCBI Taxonomy" id="3218"/>
    <lineage>
        <taxon>Eukaryota</taxon>
        <taxon>Viridiplantae</taxon>
        <taxon>Streptophyta</taxon>
        <taxon>Embryophyta</taxon>
        <taxon>Bryophyta</taxon>
        <taxon>Bryophytina</taxon>
        <taxon>Bryopsida</taxon>
        <taxon>Funariidae</taxon>
        <taxon>Funariales</taxon>
        <taxon>Funariaceae</taxon>
        <taxon>Physcomitrium</taxon>
    </lineage>
</organism>
<protein>
    <recommendedName>
        <fullName evidence="5">Reverse transcriptase Ty1/copia-type domain-containing protein</fullName>
    </recommendedName>
</protein>
<evidence type="ECO:0000313" key="3">
    <source>
        <dbReference type="EnsemblPlants" id="Pp3c11_26090V3.1"/>
    </source>
</evidence>
<accession>A0A2K1JWC4</accession>
<dbReference type="InParanoid" id="A0A2K1JWC4"/>
<dbReference type="Proteomes" id="UP000006727">
    <property type="component" value="Chromosome 11"/>
</dbReference>
<evidence type="ECO:0008006" key="5">
    <source>
        <dbReference type="Google" id="ProtNLM"/>
    </source>
</evidence>
<dbReference type="AlphaFoldDB" id="A0A2K1JWC4"/>
<proteinExistence type="predicted"/>
<evidence type="ECO:0000256" key="1">
    <source>
        <dbReference type="SAM" id="MobiDB-lite"/>
    </source>
</evidence>
<keyword evidence="4" id="KW-1185">Reference proteome</keyword>
<reference evidence="2 4" key="1">
    <citation type="journal article" date="2008" name="Science">
        <title>The Physcomitrella genome reveals evolutionary insights into the conquest of land by plants.</title>
        <authorList>
            <person name="Rensing S."/>
            <person name="Lang D."/>
            <person name="Zimmer A."/>
            <person name="Terry A."/>
            <person name="Salamov A."/>
            <person name="Shapiro H."/>
            <person name="Nishiyama T."/>
            <person name="Perroud P.-F."/>
            <person name="Lindquist E."/>
            <person name="Kamisugi Y."/>
            <person name="Tanahashi T."/>
            <person name="Sakakibara K."/>
            <person name="Fujita T."/>
            <person name="Oishi K."/>
            <person name="Shin-I T."/>
            <person name="Kuroki Y."/>
            <person name="Toyoda A."/>
            <person name="Suzuki Y."/>
            <person name="Hashimoto A."/>
            <person name="Yamaguchi K."/>
            <person name="Sugano A."/>
            <person name="Kohara Y."/>
            <person name="Fujiyama A."/>
            <person name="Anterola A."/>
            <person name="Aoki S."/>
            <person name="Ashton N."/>
            <person name="Barbazuk W.B."/>
            <person name="Barker E."/>
            <person name="Bennetzen J."/>
            <person name="Bezanilla M."/>
            <person name="Blankenship R."/>
            <person name="Cho S.H."/>
            <person name="Dutcher S."/>
            <person name="Estelle M."/>
            <person name="Fawcett J.A."/>
            <person name="Gundlach H."/>
            <person name="Hanada K."/>
            <person name="Heyl A."/>
            <person name="Hicks K.A."/>
            <person name="Hugh J."/>
            <person name="Lohr M."/>
            <person name="Mayer K."/>
            <person name="Melkozernov A."/>
            <person name="Murata T."/>
            <person name="Nelson D."/>
            <person name="Pils B."/>
            <person name="Prigge M."/>
            <person name="Reiss B."/>
            <person name="Renner T."/>
            <person name="Rombauts S."/>
            <person name="Rushton P."/>
            <person name="Sanderfoot A."/>
            <person name="Schween G."/>
            <person name="Shiu S.-H."/>
            <person name="Stueber K."/>
            <person name="Theodoulou F.L."/>
            <person name="Tu H."/>
            <person name="Van de Peer Y."/>
            <person name="Verrier P.J."/>
            <person name="Waters E."/>
            <person name="Wood A."/>
            <person name="Yang L."/>
            <person name="Cove D."/>
            <person name="Cuming A."/>
            <person name="Hasebe M."/>
            <person name="Lucas S."/>
            <person name="Mishler D.B."/>
            <person name="Reski R."/>
            <person name="Grigoriev I."/>
            <person name="Quatrano R.S."/>
            <person name="Boore J.L."/>
        </authorList>
    </citation>
    <scope>NUCLEOTIDE SEQUENCE [LARGE SCALE GENOMIC DNA]</scope>
    <source>
        <strain evidence="3 4">cv. Gransden 2004</strain>
    </source>
</reference>
<dbReference type="PANTHER" id="PTHR11439">
    <property type="entry name" value="GAG-POL-RELATED RETROTRANSPOSON"/>
    <property type="match status" value="1"/>
</dbReference>
<sequence length="256" mass="28937">MKIPLRFKQQGSKGKTLTVLINPKNKLQKETNTFAVDPKSYQSLTEGLLYFTITRWDIQYTVRCLSRYMKNLQIAHIVAVRNVLRYLKRIAGLWKLPSSKQRWRITQLCGCGLDRAASNSSIEAGAFNIALMSLDRHGFTQFRQRIVTVVALDEEELKCIAKSRTESTEPLSPLEDPPPRPSYLIDSDSAGLPEERSSLATIHFVSVSLIDGAALRMGEPDLLDPTPYHLIVKIQTVHLERGELPQHIEELNCASH</sequence>
<evidence type="ECO:0000313" key="4">
    <source>
        <dbReference type="Proteomes" id="UP000006727"/>
    </source>
</evidence>
<reference evidence="2 4" key="2">
    <citation type="journal article" date="2018" name="Plant J.">
        <title>The Physcomitrella patens chromosome-scale assembly reveals moss genome structure and evolution.</title>
        <authorList>
            <person name="Lang D."/>
            <person name="Ullrich K.K."/>
            <person name="Murat F."/>
            <person name="Fuchs J."/>
            <person name="Jenkins J."/>
            <person name="Haas F.B."/>
            <person name="Piednoel M."/>
            <person name="Gundlach H."/>
            <person name="Van Bel M."/>
            <person name="Meyberg R."/>
            <person name="Vives C."/>
            <person name="Morata J."/>
            <person name="Symeonidi A."/>
            <person name="Hiss M."/>
            <person name="Muchero W."/>
            <person name="Kamisugi Y."/>
            <person name="Saleh O."/>
            <person name="Blanc G."/>
            <person name="Decker E.L."/>
            <person name="van Gessel N."/>
            <person name="Grimwood J."/>
            <person name="Hayes R.D."/>
            <person name="Graham S.W."/>
            <person name="Gunter L.E."/>
            <person name="McDaniel S.F."/>
            <person name="Hoernstein S.N.W."/>
            <person name="Larsson A."/>
            <person name="Li F.W."/>
            <person name="Perroud P.F."/>
            <person name="Phillips J."/>
            <person name="Ranjan P."/>
            <person name="Rokshar D.S."/>
            <person name="Rothfels C.J."/>
            <person name="Schneider L."/>
            <person name="Shu S."/>
            <person name="Stevenson D.W."/>
            <person name="Thummler F."/>
            <person name="Tillich M."/>
            <person name="Villarreal Aguilar J.C."/>
            <person name="Widiez T."/>
            <person name="Wong G.K."/>
            <person name="Wymore A."/>
            <person name="Zhang Y."/>
            <person name="Zimmer A.D."/>
            <person name="Quatrano R.S."/>
            <person name="Mayer K.F.X."/>
            <person name="Goodstein D."/>
            <person name="Casacuberta J.M."/>
            <person name="Vandepoele K."/>
            <person name="Reski R."/>
            <person name="Cuming A.C."/>
            <person name="Tuskan G.A."/>
            <person name="Maumus F."/>
            <person name="Salse J."/>
            <person name="Schmutz J."/>
            <person name="Rensing S.A."/>
        </authorList>
    </citation>
    <scope>NUCLEOTIDE SEQUENCE [LARGE SCALE GENOMIC DNA]</scope>
    <source>
        <strain evidence="3 4">cv. Gransden 2004</strain>
    </source>
</reference>
<feature type="region of interest" description="Disordered" evidence="1">
    <location>
        <begin position="167"/>
        <end position="188"/>
    </location>
</feature>
<gene>
    <name evidence="2" type="ORF">PHYPA_015606</name>
</gene>
<evidence type="ECO:0000313" key="2">
    <source>
        <dbReference type="EMBL" id="PNR45835.1"/>
    </source>
</evidence>
<dbReference type="EnsemblPlants" id="Pp3c11_26090V3.1">
    <property type="protein sequence ID" value="Pp3c11_26090V3.1"/>
    <property type="gene ID" value="Pp3c11_26090"/>
</dbReference>
<dbReference type="Gramene" id="Pp3c11_26090V3.1">
    <property type="protein sequence ID" value="Pp3c11_26090V3.1"/>
    <property type="gene ID" value="Pp3c11_26090"/>
</dbReference>
<reference evidence="3" key="3">
    <citation type="submission" date="2020-12" db="UniProtKB">
        <authorList>
            <consortium name="EnsemblPlants"/>
        </authorList>
    </citation>
    <scope>IDENTIFICATION</scope>
</reference>